<accession>A0ABX5YGV0</accession>
<protein>
    <recommendedName>
        <fullName evidence="9">Leucine Rich repeats (2 copies)</fullName>
    </recommendedName>
</protein>
<evidence type="ECO:0000256" key="4">
    <source>
        <dbReference type="ARBA" id="ARBA00022989"/>
    </source>
</evidence>
<evidence type="ECO:0008006" key="9">
    <source>
        <dbReference type="Google" id="ProtNLM"/>
    </source>
</evidence>
<keyword evidence="6" id="KW-0325">Glycoprotein</keyword>
<keyword evidence="3" id="KW-0732">Signal</keyword>
<dbReference type="InterPro" id="IPR046956">
    <property type="entry name" value="RLP23-like"/>
</dbReference>
<evidence type="ECO:0000313" key="8">
    <source>
        <dbReference type="Proteomes" id="UP000322887"/>
    </source>
</evidence>
<keyword evidence="8" id="KW-1185">Reference proteome</keyword>
<evidence type="ECO:0000256" key="5">
    <source>
        <dbReference type="ARBA" id="ARBA00023136"/>
    </source>
</evidence>
<sequence>MVRVVESPVMVQMRRPRFGYNLIILANLLFLSTNCSEQRPAPVEMDWCLSDTGGIISSGFELRDGRVIGVNLARIKEESVSEKLLALRELESLRLTTQAFDALGSEAISSQFTQLNELCIRFEASSASDQGAIAFAEYRRLLTLPHLKKLTVEILQLTEDGNSLPVTPVSPILQLDMAVNLQSQLFPVLDGLQLKHLRLQLTRDSRPFTADDLEEINRQLSLESFTFFGPTLFTFPGQSRVEPARIDFSRLNRLNRLQEVSLCNVHFDPAGLLHLPQLKRLTIRECQLETSSFEALLQHPSLEKVVVLGCSNEDLRISQPLPPVDSKLKQIDLEMVSLAELKMFANLNCDMRVTLGSINSERYLERFFCSMGGSVLRVGEPELQQLDQLKTMSELKLVNSVSGTIEPAMIVRLAALPTLRSLTVNGVDLKKSKEELPRIKANPRLQHLSLLTYPGPAPEMLNRLLPPELLSLSLRASQDTEQHPVDPWKILTVPPLSQLQKIELSDFQFLRDKSRIPVQFLPRSLRQITFEFCDLDADCLDYISKQPPQLKEFRITGLSSVSKDDDLLMLNRYSNLERIDLFNSQISAGVAFQLNASHVRIGGEEMFDW</sequence>
<dbReference type="InterPro" id="IPR032675">
    <property type="entry name" value="LRR_dom_sf"/>
</dbReference>
<evidence type="ECO:0000313" key="7">
    <source>
        <dbReference type="EMBL" id="QEG14961.1"/>
    </source>
</evidence>
<dbReference type="PANTHER" id="PTHR48063">
    <property type="entry name" value="LRR RECEPTOR-LIKE KINASE"/>
    <property type="match status" value="1"/>
</dbReference>
<name>A0ABX5YGV0_9PLAN</name>
<proteinExistence type="predicted"/>
<dbReference type="Gene3D" id="3.80.10.10">
    <property type="entry name" value="Ribonuclease Inhibitor"/>
    <property type="match status" value="2"/>
</dbReference>
<dbReference type="PANTHER" id="PTHR48063:SF35">
    <property type="entry name" value="RECEPTOR-LIKE PROTEIN 12"/>
    <property type="match status" value="1"/>
</dbReference>
<evidence type="ECO:0000256" key="6">
    <source>
        <dbReference type="ARBA" id="ARBA00023180"/>
    </source>
</evidence>
<keyword evidence="2" id="KW-0812">Transmembrane</keyword>
<evidence type="ECO:0000256" key="3">
    <source>
        <dbReference type="ARBA" id="ARBA00022729"/>
    </source>
</evidence>
<gene>
    <name evidence="7" type="ORF">GmarT_07990</name>
</gene>
<comment type="subcellular location">
    <subcellularLocation>
        <location evidence="1">Membrane</location>
    </subcellularLocation>
</comment>
<organism evidence="7 8">
    <name type="scientific">Gimesia maris</name>
    <dbReference type="NCBI Taxonomy" id="122"/>
    <lineage>
        <taxon>Bacteria</taxon>
        <taxon>Pseudomonadati</taxon>
        <taxon>Planctomycetota</taxon>
        <taxon>Planctomycetia</taxon>
        <taxon>Planctomycetales</taxon>
        <taxon>Planctomycetaceae</taxon>
        <taxon>Gimesia</taxon>
    </lineage>
</organism>
<evidence type="ECO:0000256" key="1">
    <source>
        <dbReference type="ARBA" id="ARBA00004370"/>
    </source>
</evidence>
<reference evidence="7 8" key="1">
    <citation type="submission" date="2019-08" db="EMBL/GenBank/DDBJ databases">
        <title>Deep-cultivation of Planctomycetes and their phenomic and genomic characterization uncovers novel biology.</title>
        <authorList>
            <person name="Wiegand S."/>
            <person name="Jogler M."/>
            <person name="Boedeker C."/>
            <person name="Pinto D."/>
            <person name="Vollmers J."/>
            <person name="Rivas-Marin E."/>
            <person name="Kohn T."/>
            <person name="Peeters S.H."/>
            <person name="Heuer A."/>
            <person name="Rast P."/>
            <person name="Oberbeckmann S."/>
            <person name="Bunk B."/>
            <person name="Jeske O."/>
            <person name="Meyerdierks A."/>
            <person name="Storesund J.E."/>
            <person name="Kallscheuer N."/>
            <person name="Luecker S."/>
            <person name="Lage O.M."/>
            <person name="Pohl T."/>
            <person name="Merkel B.J."/>
            <person name="Hornburger P."/>
            <person name="Mueller R.-W."/>
            <person name="Bruemmer F."/>
            <person name="Labrenz M."/>
            <person name="Spormann A.M."/>
            <person name="Op den Camp H."/>
            <person name="Overmann J."/>
            <person name="Amann R."/>
            <person name="Jetten M.S.M."/>
            <person name="Mascher T."/>
            <person name="Medema M.H."/>
            <person name="Devos D.P."/>
            <person name="Kaster A.-K."/>
            <person name="Ovreas L."/>
            <person name="Rohde M."/>
            <person name="Galperin M.Y."/>
            <person name="Jogler C."/>
        </authorList>
    </citation>
    <scope>NUCLEOTIDE SEQUENCE [LARGE SCALE GENOMIC DNA]</scope>
    <source>
        <strain evidence="7 8">DSM 8797</strain>
    </source>
</reference>
<keyword evidence="5" id="KW-0472">Membrane</keyword>
<dbReference type="SUPFAM" id="SSF52047">
    <property type="entry name" value="RNI-like"/>
    <property type="match status" value="1"/>
</dbReference>
<evidence type="ECO:0000256" key="2">
    <source>
        <dbReference type="ARBA" id="ARBA00022692"/>
    </source>
</evidence>
<keyword evidence="4" id="KW-1133">Transmembrane helix</keyword>
<dbReference type="Proteomes" id="UP000322887">
    <property type="component" value="Chromosome"/>
</dbReference>
<dbReference type="EMBL" id="CP042910">
    <property type="protein sequence ID" value="QEG14961.1"/>
    <property type="molecule type" value="Genomic_DNA"/>
</dbReference>